<dbReference type="GO" id="GO:0016020">
    <property type="term" value="C:membrane"/>
    <property type="evidence" value="ECO:0007669"/>
    <property type="project" value="InterPro"/>
</dbReference>
<protein>
    <recommendedName>
        <fullName evidence="4">Glycosyltransferase</fullName>
    </recommendedName>
</protein>
<name>A0A6C0F7U3_9ZZZZ</name>
<dbReference type="GO" id="GO:0008107">
    <property type="term" value="F:galactoside 2-alpha-L-fucosyltransferase activity"/>
    <property type="evidence" value="ECO:0007669"/>
    <property type="project" value="InterPro"/>
</dbReference>
<accession>A0A6C0F7U3</accession>
<proteinExistence type="predicted"/>
<evidence type="ECO:0008006" key="4">
    <source>
        <dbReference type="Google" id="ProtNLM"/>
    </source>
</evidence>
<evidence type="ECO:0000256" key="1">
    <source>
        <dbReference type="ARBA" id="ARBA00022676"/>
    </source>
</evidence>
<dbReference type="InterPro" id="IPR002516">
    <property type="entry name" value="Glyco_trans_11"/>
</dbReference>
<dbReference type="CDD" id="cd11301">
    <property type="entry name" value="Fut1_Fut2_like"/>
    <property type="match status" value="1"/>
</dbReference>
<reference evidence="3" key="1">
    <citation type="journal article" date="2020" name="Nature">
        <title>Giant virus diversity and host interactions through global metagenomics.</title>
        <authorList>
            <person name="Schulz F."/>
            <person name="Roux S."/>
            <person name="Paez-Espino D."/>
            <person name="Jungbluth S."/>
            <person name="Walsh D.A."/>
            <person name="Denef V.J."/>
            <person name="McMahon K.D."/>
            <person name="Konstantinidis K.T."/>
            <person name="Eloe-Fadrosh E.A."/>
            <person name="Kyrpides N.C."/>
            <person name="Woyke T."/>
        </authorList>
    </citation>
    <scope>NUCLEOTIDE SEQUENCE</scope>
    <source>
        <strain evidence="3">GVMAG-M-3300009182-46</strain>
    </source>
</reference>
<dbReference type="PANTHER" id="PTHR11927">
    <property type="entry name" value="GALACTOSIDE 2-L-FUCOSYLTRANSFERASE"/>
    <property type="match status" value="1"/>
</dbReference>
<organism evidence="3">
    <name type="scientific">viral metagenome</name>
    <dbReference type="NCBI Taxonomy" id="1070528"/>
    <lineage>
        <taxon>unclassified sequences</taxon>
        <taxon>metagenomes</taxon>
        <taxon>organismal metagenomes</taxon>
    </lineage>
</organism>
<keyword evidence="2" id="KW-0808">Transferase</keyword>
<dbReference type="EMBL" id="MN739028">
    <property type="protein sequence ID" value="QHT35960.1"/>
    <property type="molecule type" value="Genomic_DNA"/>
</dbReference>
<keyword evidence="1" id="KW-0328">Glycosyltransferase</keyword>
<dbReference type="GO" id="GO:0005975">
    <property type="term" value="P:carbohydrate metabolic process"/>
    <property type="evidence" value="ECO:0007669"/>
    <property type="project" value="InterPro"/>
</dbReference>
<dbReference type="AlphaFoldDB" id="A0A6C0F7U3"/>
<evidence type="ECO:0000313" key="3">
    <source>
        <dbReference type="EMBL" id="QHT35960.1"/>
    </source>
</evidence>
<dbReference type="Pfam" id="PF01531">
    <property type="entry name" value="Glyco_transf_11"/>
    <property type="match status" value="1"/>
</dbReference>
<dbReference type="PANTHER" id="PTHR11927:SF9">
    <property type="entry name" value="L-FUCOSYLTRANSFERASE"/>
    <property type="match status" value="1"/>
</dbReference>
<sequence length="285" mass="33230">MGGLGNQLFQIFTTISYALELKQPFVFLDAKTIGQGTTKTRKTYWNTLLGALAPFLKKDKDIAIGYTVKETGFSYLPLDKPHNDRLMVCMLYGYFQSWKYFDGYFQQICRMIRLEKQKEEVRGFVRGFFKESLENCVGMHFRIGDYKNLQDQYNILGLGYYKDSLKTVLESETREEKAFERGATTVVYFCEEHDLEDVLQIVSQLEVEFPDLVFVRADPRIDDWQQMLTMSCCRHNIIANSTFSWWGAYLNSGENKIVCYPGQWFSQGNNKNAINDLIPDSWIKH</sequence>
<evidence type="ECO:0000256" key="2">
    <source>
        <dbReference type="ARBA" id="ARBA00022679"/>
    </source>
</evidence>